<reference evidence="3" key="2">
    <citation type="submission" date="2015-07" db="EMBL/GenBank/DDBJ databases">
        <authorList>
            <person name="Noorani M."/>
        </authorList>
    </citation>
    <scope>NUCLEOTIDE SEQUENCE</scope>
    <source>
        <strain evidence="3">Yugu1</strain>
    </source>
</reference>
<sequence>MCDIHFCLVTTNQRPHDLLMQGCALLTCKKIVPCFCACLAALTLVAVLVAEYAFVVPVRVTVDAATLGSLALAEPAVPANDGTASVAYDVSVEVALRNRNWAMAVSLTAPLVAELRFRGHAFARAQLAPGDRAWIHGRRTVVYSMAGVSQSAPVALGPGGAAEFARERAAGVFELELAVSGEVKYEAHTRRRAIRVTCPLRLSPSTAPAAFAKVRCT</sequence>
<evidence type="ECO:0008006" key="4">
    <source>
        <dbReference type="Google" id="ProtNLM"/>
    </source>
</evidence>
<dbReference type="PANTHER" id="PTHR31415">
    <property type="entry name" value="OS05G0367900 PROTEIN"/>
    <property type="match status" value="1"/>
</dbReference>
<proteinExistence type="predicted"/>
<evidence type="ECO:0000256" key="1">
    <source>
        <dbReference type="ARBA" id="ARBA00004370"/>
    </source>
</evidence>
<comment type="subcellular location">
    <subcellularLocation>
        <location evidence="1">Membrane</location>
    </subcellularLocation>
</comment>
<name>A0A368Q4D5_SETIT</name>
<organism evidence="3">
    <name type="scientific">Setaria italica</name>
    <name type="common">Foxtail millet</name>
    <name type="synonym">Panicum italicum</name>
    <dbReference type="NCBI Taxonomy" id="4555"/>
    <lineage>
        <taxon>Eukaryota</taxon>
        <taxon>Viridiplantae</taxon>
        <taxon>Streptophyta</taxon>
        <taxon>Embryophyta</taxon>
        <taxon>Tracheophyta</taxon>
        <taxon>Spermatophyta</taxon>
        <taxon>Magnoliopsida</taxon>
        <taxon>Liliopsida</taxon>
        <taxon>Poales</taxon>
        <taxon>Poaceae</taxon>
        <taxon>PACMAD clade</taxon>
        <taxon>Panicoideae</taxon>
        <taxon>Panicodae</taxon>
        <taxon>Paniceae</taxon>
        <taxon>Cenchrinae</taxon>
        <taxon>Setaria</taxon>
    </lineage>
</organism>
<dbReference type="PANTHER" id="PTHR31415:SF67">
    <property type="entry name" value="OS04G0114300 PROTEIN"/>
    <property type="match status" value="1"/>
</dbReference>
<evidence type="ECO:0000313" key="3">
    <source>
        <dbReference type="EMBL" id="RCV12558.1"/>
    </source>
</evidence>
<dbReference type="GO" id="GO:0016020">
    <property type="term" value="C:membrane"/>
    <property type="evidence" value="ECO:0007669"/>
    <property type="project" value="UniProtKB-SubCell"/>
</dbReference>
<protein>
    <recommendedName>
        <fullName evidence="4">Late embryogenesis abundant protein LEA-2 subgroup domain-containing protein</fullName>
    </recommendedName>
</protein>
<accession>A0A368Q4D5</accession>
<dbReference type="EMBL" id="CM003529">
    <property type="protein sequence ID" value="RCV12558.1"/>
    <property type="molecule type" value="Genomic_DNA"/>
</dbReference>
<dbReference type="GO" id="GO:0098542">
    <property type="term" value="P:defense response to other organism"/>
    <property type="evidence" value="ECO:0007669"/>
    <property type="project" value="InterPro"/>
</dbReference>
<reference evidence="3" key="1">
    <citation type="journal article" date="2012" name="Nat. Biotechnol.">
        <title>Reference genome sequence of the model plant Setaria.</title>
        <authorList>
            <person name="Bennetzen J.L."/>
            <person name="Schmutz J."/>
            <person name="Wang H."/>
            <person name="Percifield R."/>
            <person name="Hawkins J."/>
            <person name="Pontaroli A.C."/>
            <person name="Estep M."/>
            <person name="Feng L."/>
            <person name="Vaughn J.N."/>
            <person name="Grimwood J."/>
            <person name="Jenkins J."/>
            <person name="Barry K."/>
            <person name="Lindquist E."/>
            <person name="Hellsten U."/>
            <person name="Deshpande S."/>
            <person name="Wang X."/>
            <person name="Wu X."/>
            <person name="Mitros T."/>
            <person name="Triplett J."/>
            <person name="Yang X."/>
            <person name="Ye C.Y."/>
            <person name="Mauro-Herrera M."/>
            <person name="Wang L."/>
            <person name="Li P."/>
            <person name="Sharma M."/>
            <person name="Sharma R."/>
            <person name="Ronald P.C."/>
            <person name="Panaud O."/>
            <person name="Kellogg E.A."/>
            <person name="Brutnell T.P."/>
            <person name="Doust A.N."/>
            <person name="Tuskan G.A."/>
            <person name="Rokhsar D."/>
            <person name="Devos K.M."/>
        </authorList>
    </citation>
    <scope>NUCLEOTIDE SEQUENCE [LARGE SCALE GENOMIC DNA]</scope>
    <source>
        <strain evidence="3">Yugu1</strain>
    </source>
</reference>
<dbReference type="OrthoDB" id="695356at2759"/>
<gene>
    <name evidence="3" type="ORF">SETIT_2G278600v2</name>
</gene>
<evidence type="ECO:0000256" key="2">
    <source>
        <dbReference type="ARBA" id="ARBA00023136"/>
    </source>
</evidence>
<keyword evidence="2" id="KW-0472">Membrane</keyword>
<dbReference type="InterPro" id="IPR044839">
    <property type="entry name" value="NDR1-like"/>
</dbReference>
<dbReference type="AlphaFoldDB" id="A0A368Q4D5"/>